<sequence length="258" mass="29408">MKSYSDQRYLQKKKGSNSYRAIFWSVILLIAIFGIIYIIAYSPVFQIKNFTVSGLKNISQDSALEIVRSRLTASRLRNFFGSNNMFFWNADSVDVSKTQLASAVIKQDWLRQTVGLEISERERLAIWCSDILCYWIDNNGIAFSEAPETEGSLILKISVAGAEAVEIGSSVIEERFIKNLVAIIRGISELRLPIQIASYDGKLGEIRVNLYNGPDIYFSTRFGPALSIDSLSVLMEQKDFYIMNYVDLRVENRIFYKK</sequence>
<organism evidence="2 3">
    <name type="scientific">Candidatus Harrisonbacteria bacterium RIFCSPLOWO2_02_FULL_45_10c</name>
    <dbReference type="NCBI Taxonomy" id="1798410"/>
    <lineage>
        <taxon>Bacteria</taxon>
        <taxon>Candidatus Harrisoniibacteriota</taxon>
    </lineage>
</organism>
<dbReference type="AlphaFoldDB" id="A0A1G1ZTZ7"/>
<dbReference type="Proteomes" id="UP000176284">
    <property type="component" value="Unassembled WGS sequence"/>
</dbReference>
<proteinExistence type="predicted"/>
<comment type="caution">
    <text evidence="2">The sequence shown here is derived from an EMBL/GenBank/DDBJ whole genome shotgun (WGS) entry which is preliminary data.</text>
</comment>
<gene>
    <name evidence="2" type="ORF">A3H63_00065</name>
</gene>
<accession>A0A1G1ZTZ7</accession>
<keyword evidence="1" id="KW-0472">Membrane</keyword>
<protein>
    <recommendedName>
        <fullName evidence="4">POTRA domain-containing protein</fullName>
    </recommendedName>
</protein>
<name>A0A1G1ZTZ7_9BACT</name>
<evidence type="ECO:0000313" key="3">
    <source>
        <dbReference type="Proteomes" id="UP000176284"/>
    </source>
</evidence>
<dbReference type="EMBL" id="MHJM01000006">
    <property type="protein sequence ID" value="OGY68203.1"/>
    <property type="molecule type" value="Genomic_DNA"/>
</dbReference>
<feature type="transmembrane region" description="Helical" evidence="1">
    <location>
        <begin position="21"/>
        <end position="40"/>
    </location>
</feature>
<dbReference type="STRING" id="1798410.A3H63_00065"/>
<reference evidence="2 3" key="1">
    <citation type="journal article" date="2016" name="Nat. Commun.">
        <title>Thousands of microbial genomes shed light on interconnected biogeochemical processes in an aquifer system.</title>
        <authorList>
            <person name="Anantharaman K."/>
            <person name="Brown C.T."/>
            <person name="Hug L.A."/>
            <person name="Sharon I."/>
            <person name="Castelle C.J."/>
            <person name="Probst A.J."/>
            <person name="Thomas B.C."/>
            <person name="Singh A."/>
            <person name="Wilkins M.J."/>
            <person name="Karaoz U."/>
            <person name="Brodie E.L."/>
            <person name="Williams K.H."/>
            <person name="Hubbard S.S."/>
            <person name="Banfield J.F."/>
        </authorList>
    </citation>
    <scope>NUCLEOTIDE SEQUENCE [LARGE SCALE GENOMIC DNA]</scope>
</reference>
<evidence type="ECO:0000313" key="2">
    <source>
        <dbReference type="EMBL" id="OGY68203.1"/>
    </source>
</evidence>
<evidence type="ECO:0008006" key="4">
    <source>
        <dbReference type="Google" id="ProtNLM"/>
    </source>
</evidence>
<keyword evidence="1" id="KW-1133">Transmembrane helix</keyword>
<evidence type="ECO:0000256" key="1">
    <source>
        <dbReference type="SAM" id="Phobius"/>
    </source>
</evidence>
<keyword evidence="1" id="KW-0812">Transmembrane</keyword>